<proteinExistence type="predicted"/>
<dbReference type="Pfam" id="PF04403">
    <property type="entry name" value="PqiA"/>
    <property type="match status" value="1"/>
</dbReference>
<dbReference type="PANTHER" id="PTHR30462">
    <property type="entry name" value="INTERMEMBRANE TRANSPORT PROTEIN PQIB-RELATED"/>
    <property type="match status" value="1"/>
</dbReference>
<dbReference type="OrthoDB" id="9800207at2"/>
<accession>A0A1H9KYK5</accession>
<sequence length="221" mass="24528">MADHLPQYHSARERGYLLCTDCEKLHSISQEGAHCDRCGARLHSRIPNSLSLSWASLLAAVLLFLPANLLPIMTFKSFGQGEPNTILGGILHLLEQDMLLIGLVVLIASIVVPVLKIIAMTILLCTVQFRLQTNLRQKTIMFRIVEWIGRWSMLDIFVIGILVALVQLGNIAHIEGNDGATAFAVVVLLTMFSALSFDTRLIWDNRKPDLPSGVSDKKDEQ</sequence>
<keyword evidence="9" id="KW-1185">Reference proteome</keyword>
<dbReference type="EMBL" id="FOGB01000015">
    <property type="protein sequence ID" value="SER04079.1"/>
    <property type="molecule type" value="Genomic_DNA"/>
</dbReference>
<keyword evidence="2" id="KW-1003">Cell membrane</keyword>
<protein>
    <submittedName>
        <fullName evidence="8">Paraquat-inducible protein A</fullName>
    </submittedName>
</protein>
<keyword evidence="4 7" id="KW-0812">Transmembrane</keyword>
<evidence type="ECO:0000256" key="6">
    <source>
        <dbReference type="ARBA" id="ARBA00023136"/>
    </source>
</evidence>
<name>A0A1H9KYK5_9GAMM</name>
<evidence type="ECO:0000256" key="2">
    <source>
        <dbReference type="ARBA" id="ARBA00022475"/>
    </source>
</evidence>
<dbReference type="Proteomes" id="UP000198749">
    <property type="component" value="Unassembled WGS sequence"/>
</dbReference>
<dbReference type="GO" id="GO:0005886">
    <property type="term" value="C:plasma membrane"/>
    <property type="evidence" value="ECO:0007669"/>
    <property type="project" value="UniProtKB-SubCell"/>
</dbReference>
<evidence type="ECO:0000313" key="9">
    <source>
        <dbReference type="Proteomes" id="UP000198749"/>
    </source>
</evidence>
<dbReference type="STRING" id="355243.SAMN03080615_03688"/>
<dbReference type="InterPro" id="IPR007498">
    <property type="entry name" value="PqiA-like"/>
</dbReference>
<gene>
    <name evidence="8" type="ORF">SAMN03080615_03688</name>
</gene>
<dbReference type="RefSeq" id="WP_091361119.1">
    <property type="nucleotide sequence ID" value="NZ_AP025284.1"/>
</dbReference>
<feature type="transmembrane region" description="Helical" evidence="7">
    <location>
        <begin position="98"/>
        <end position="127"/>
    </location>
</feature>
<evidence type="ECO:0000256" key="1">
    <source>
        <dbReference type="ARBA" id="ARBA00004533"/>
    </source>
</evidence>
<evidence type="ECO:0000313" key="8">
    <source>
        <dbReference type="EMBL" id="SER04079.1"/>
    </source>
</evidence>
<organism evidence="8 9">
    <name type="scientific">Amphritea atlantica</name>
    <dbReference type="NCBI Taxonomy" id="355243"/>
    <lineage>
        <taxon>Bacteria</taxon>
        <taxon>Pseudomonadati</taxon>
        <taxon>Pseudomonadota</taxon>
        <taxon>Gammaproteobacteria</taxon>
        <taxon>Oceanospirillales</taxon>
        <taxon>Oceanospirillaceae</taxon>
        <taxon>Amphritea</taxon>
    </lineage>
</organism>
<reference evidence="9" key="1">
    <citation type="submission" date="2016-10" db="EMBL/GenBank/DDBJ databases">
        <authorList>
            <person name="Varghese N."/>
            <person name="Submissions S."/>
        </authorList>
    </citation>
    <scope>NUCLEOTIDE SEQUENCE [LARGE SCALE GENOMIC DNA]</scope>
    <source>
        <strain evidence="9">DSM 18887</strain>
    </source>
</reference>
<dbReference type="AlphaFoldDB" id="A0A1H9KYK5"/>
<evidence type="ECO:0000256" key="4">
    <source>
        <dbReference type="ARBA" id="ARBA00022692"/>
    </source>
</evidence>
<feature type="transmembrane region" description="Helical" evidence="7">
    <location>
        <begin position="148"/>
        <end position="168"/>
    </location>
</feature>
<feature type="transmembrane region" description="Helical" evidence="7">
    <location>
        <begin position="180"/>
        <end position="197"/>
    </location>
</feature>
<comment type="subcellular location">
    <subcellularLocation>
        <location evidence="1">Cell inner membrane</location>
    </subcellularLocation>
</comment>
<evidence type="ECO:0000256" key="5">
    <source>
        <dbReference type="ARBA" id="ARBA00022989"/>
    </source>
</evidence>
<keyword evidence="3" id="KW-0997">Cell inner membrane</keyword>
<keyword evidence="5 7" id="KW-1133">Transmembrane helix</keyword>
<dbReference type="PANTHER" id="PTHR30462:SF3">
    <property type="entry name" value="INTERMEMBRANE TRANSPORT PROTEIN PQIA"/>
    <property type="match status" value="1"/>
</dbReference>
<dbReference type="InterPro" id="IPR051800">
    <property type="entry name" value="PqiA-PqiB_transport"/>
</dbReference>
<keyword evidence="6 7" id="KW-0472">Membrane</keyword>
<feature type="transmembrane region" description="Helical" evidence="7">
    <location>
        <begin position="54"/>
        <end position="78"/>
    </location>
</feature>
<evidence type="ECO:0000256" key="3">
    <source>
        <dbReference type="ARBA" id="ARBA00022519"/>
    </source>
</evidence>
<evidence type="ECO:0000256" key="7">
    <source>
        <dbReference type="SAM" id="Phobius"/>
    </source>
</evidence>